<protein>
    <submittedName>
        <fullName evidence="2">Uncharacterized protein</fullName>
    </submittedName>
</protein>
<accession>A0AAV1L8V4</accession>
<comment type="caution">
    <text evidence="2">The sequence shown here is derived from an EMBL/GenBank/DDBJ whole genome shotgun (WGS) entry which is preliminary data.</text>
</comment>
<dbReference type="Proteomes" id="UP001314205">
    <property type="component" value="Unassembled WGS sequence"/>
</dbReference>
<name>A0AAV1L8V4_9NEOP</name>
<dbReference type="EMBL" id="CAVLGL010000086">
    <property type="protein sequence ID" value="CAK1591360.1"/>
    <property type="molecule type" value="Genomic_DNA"/>
</dbReference>
<sequence length="74" mass="8568">MKYSTYKKELTKTGGEARPATPNDGVIEIKDLFNPAEVLRDHNIHDSDWINHDDYINNMISHSKILKEEAQRDV</sequence>
<proteinExistence type="predicted"/>
<evidence type="ECO:0000313" key="2">
    <source>
        <dbReference type="EMBL" id="CAK1591360.1"/>
    </source>
</evidence>
<feature type="compositionally biased region" description="Basic and acidic residues" evidence="1">
    <location>
        <begin position="1"/>
        <end position="11"/>
    </location>
</feature>
<dbReference type="AlphaFoldDB" id="A0AAV1L8V4"/>
<evidence type="ECO:0000256" key="1">
    <source>
        <dbReference type="SAM" id="MobiDB-lite"/>
    </source>
</evidence>
<organism evidence="2 3">
    <name type="scientific">Parnassius mnemosyne</name>
    <name type="common">clouded apollo</name>
    <dbReference type="NCBI Taxonomy" id="213953"/>
    <lineage>
        <taxon>Eukaryota</taxon>
        <taxon>Metazoa</taxon>
        <taxon>Ecdysozoa</taxon>
        <taxon>Arthropoda</taxon>
        <taxon>Hexapoda</taxon>
        <taxon>Insecta</taxon>
        <taxon>Pterygota</taxon>
        <taxon>Neoptera</taxon>
        <taxon>Endopterygota</taxon>
        <taxon>Lepidoptera</taxon>
        <taxon>Glossata</taxon>
        <taxon>Ditrysia</taxon>
        <taxon>Papilionoidea</taxon>
        <taxon>Papilionidae</taxon>
        <taxon>Parnassiinae</taxon>
        <taxon>Parnassini</taxon>
        <taxon>Parnassius</taxon>
        <taxon>Driopa</taxon>
    </lineage>
</organism>
<evidence type="ECO:0000313" key="3">
    <source>
        <dbReference type="Proteomes" id="UP001314205"/>
    </source>
</evidence>
<keyword evidence="3" id="KW-1185">Reference proteome</keyword>
<reference evidence="2 3" key="1">
    <citation type="submission" date="2023-11" db="EMBL/GenBank/DDBJ databases">
        <authorList>
            <person name="Hedman E."/>
            <person name="Englund M."/>
            <person name="Stromberg M."/>
            <person name="Nyberg Akerstrom W."/>
            <person name="Nylinder S."/>
            <person name="Jareborg N."/>
            <person name="Kallberg Y."/>
            <person name="Kronander E."/>
        </authorList>
    </citation>
    <scope>NUCLEOTIDE SEQUENCE [LARGE SCALE GENOMIC DNA]</scope>
</reference>
<gene>
    <name evidence="2" type="ORF">PARMNEM_LOCUS11611</name>
</gene>
<feature type="region of interest" description="Disordered" evidence="1">
    <location>
        <begin position="1"/>
        <end position="22"/>
    </location>
</feature>